<protein>
    <submittedName>
        <fullName evidence="2">Uncharacterized protein</fullName>
    </submittedName>
</protein>
<keyword evidence="1" id="KW-0812">Transmembrane</keyword>
<name>A0ABW1Q334_9ENTR</name>
<dbReference type="EMBL" id="JBHSRG010000010">
    <property type="protein sequence ID" value="MFC6122526.1"/>
    <property type="molecule type" value="Genomic_DNA"/>
</dbReference>
<gene>
    <name evidence="2" type="ORF">ACFPZP_15840</name>
</gene>
<evidence type="ECO:0000256" key="1">
    <source>
        <dbReference type="SAM" id="Phobius"/>
    </source>
</evidence>
<accession>A0ABW1Q334</accession>
<dbReference type="Proteomes" id="UP001596169">
    <property type="component" value="Unassembled WGS sequence"/>
</dbReference>
<reference evidence="3" key="1">
    <citation type="journal article" date="2019" name="Int. J. Syst. Evol. Microbiol.">
        <title>The Global Catalogue of Microorganisms (GCM) 10K type strain sequencing project: providing services to taxonomists for standard genome sequencing and annotation.</title>
        <authorList>
            <consortium name="The Broad Institute Genomics Platform"/>
            <consortium name="The Broad Institute Genome Sequencing Center for Infectious Disease"/>
            <person name="Wu L."/>
            <person name="Ma J."/>
        </authorList>
    </citation>
    <scope>NUCLEOTIDE SEQUENCE [LARGE SCALE GENOMIC DNA]</scope>
    <source>
        <strain evidence="3">JCM30009</strain>
    </source>
</reference>
<evidence type="ECO:0000313" key="2">
    <source>
        <dbReference type="EMBL" id="MFC6122526.1"/>
    </source>
</evidence>
<comment type="caution">
    <text evidence="2">The sequence shown here is derived from an EMBL/GenBank/DDBJ whole genome shotgun (WGS) entry which is preliminary data.</text>
</comment>
<keyword evidence="1" id="KW-0472">Membrane</keyword>
<dbReference type="RefSeq" id="WP_071195227.1">
    <property type="nucleotide sequence ID" value="NZ_JBHSRG010000010.1"/>
</dbReference>
<proteinExistence type="predicted"/>
<organism evidence="2 3">
    <name type="scientific">Citrobacter bitternis</name>
    <dbReference type="NCBI Taxonomy" id="1585982"/>
    <lineage>
        <taxon>Bacteria</taxon>
        <taxon>Pseudomonadati</taxon>
        <taxon>Pseudomonadota</taxon>
        <taxon>Gammaproteobacteria</taxon>
        <taxon>Enterobacterales</taxon>
        <taxon>Enterobacteriaceae</taxon>
        <taxon>Citrobacter</taxon>
    </lineage>
</organism>
<sequence length="73" mass="8352">MKKFLALTAMFILLLAGAYTLVDIIQSLWLVLKYESLNPYSTGALTGKVLFLLVVCGLFFLVRRIYKNKLTHR</sequence>
<evidence type="ECO:0000313" key="3">
    <source>
        <dbReference type="Proteomes" id="UP001596169"/>
    </source>
</evidence>
<feature type="transmembrane region" description="Helical" evidence="1">
    <location>
        <begin position="44"/>
        <end position="66"/>
    </location>
</feature>
<keyword evidence="3" id="KW-1185">Reference proteome</keyword>
<keyword evidence="1" id="KW-1133">Transmembrane helix</keyword>